<comment type="similarity">
    <text evidence="1">Belongs to the VPS25 family.</text>
</comment>
<reference evidence="5" key="1">
    <citation type="journal article" date="2018" name="Nat. Microbiol.">
        <title>Leveraging single-cell genomics to expand the fungal tree of life.</title>
        <authorList>
            <person name="Ahrendt S.R."/>
            <person name="Quandt C.A."/>
            <person name="Ciobanu D."/>
            <person name="Clum A."/>
            <person name="Salamov A."/>
            <person name="Andreopoulos B."/>
            <person name="Cheng J.F."/>
            <person name="Woyke T."/>
            <person name="Pelin A."/>
            <person name="Henrissat B."/>
            <person name="Reynolds N.K."/>
            <person name="Benny G.L."/>
            <person name="Smith M.E."/>
            <person name="James T.Y."/>
            <person name="Grigoriev I.V."/>
        </authorList>
    </citation>
    <scope>NUCLEOTIDE SEQUENCE [LARGE SCALE GENOMIC DNA]</scope>
    <source>
        <strain evidence="5">ATCC 52028</strain>
    </source>
</reference>
<dbReference type="Proteomes" id="UP000274922">
    <property type="component" value="Unassembled WGS sequence"/>
</dbReference>
<dbReference type="SUPFAM" id="SSF46785">
    <property type="entry name" value="Winged helix' DNA-binding domain"/>
    <property type="match status" value="2"/>
</dbReference>
<evidence type="ECO:0000313" key="5">
    <source>
        <dbReference type="Proteomes" id="UP000274922"/>
    </source>
</evidence>
<dbReference type="OrthoDB" id="245150at2759"/>
<proteinExistence type="inferred from homology"/>
<evidence type="ECO:0008006" key="6">
    <source>
        <dbReference type="Google" id="ProtNLM"/>
    </source>
</evidence>
<gene>
    <name evidence="4" type="ORF">CXG81DRAFT_9057</name>
</gene>
<evidence type="ECO:0000256" key="1">
    <source>
        <dbReference type="ARBA" id="ARBA00009674"/>
    </source>
</evidence>
<dbReference type="AlphaFoldDB" id="A0A4P9XFE8"/>
<evidence type="ECO:0000256" key="3">
    <source>
        <dbReference type="ARBA" id="ARBA00022927"/>
    </source>
</evidence>
<dbReference type="InterPro" id="IPR014041">
    <property type="entry name" value="ESCRT-II_cplx_Vps25-sub_N"/>
</dbReference>
<organism evidence="4 5">
    <name type="scientific">Caulochytrium protostelioides</name>
    <dbReference type="NCBI Taxonomy" id="1555241"/>
    <lineage>
        <taxon>Eukaryota</taxon>
        <taxon>Fungi</taxon>
        <taxon>Fungi incertae sedis</taxon>
        <taxon>Chytridiomycota</taxon>
        <taxon>Chytridiomycota incertae sedis</taxon>
        <taxon>Chytridiomycetes</taxon>
        <taxon>Caulochytriales</taxon>
        <taxon>Caulochytriaceae</taxon>
        <taxon>Caulochytrium</taxon>
    </lineage>
</organism>
<dbReference type="Gene3D" id="1.10.10.570">
    <property type="entry name" value="Winged helix' DNA-binding domain. Chain C. Domain 1"/>
    <property type="match status" value="1"/>
</dbReference>
<dbReference type="STRING" id="1555241.A0A4P9XFE8"/>
<keyword evidence="2" id="KW-0813">Transport</keyword>
<dbReference type="GO" id="GO:0000814">
    <property type="term" value="C:ESCRT II complex"/>
    <property type="evidence" value="ECO:0007669"/>
    <property type="project" value="InterPro"/>
</dbReference>
<dbReference type="PANTHER" id="PTHR13149:SF0">
    <property type="entry name" value="VACUOLAR PROTEIN-SORTING-ASSOCIATED PROTEIN 25"/>
    <property type="match status" value="1"/>
</dbReference>
<dbReference type="GO" id="GO:0042803">
    <property type="term" value="F:protein homodimerization activity"/>
    <property type="evidence" value="ECO:0007669"/>
    <property type="project" value="TreeGrafter"/>
</dbReference>
<evidence type="ECO:0000313" key="4">
    <source>
        <dbReference type="EMBL" id="RKP03870.1"/>
    </source>
</evidence>
<accession>A0A4P9XFE8</accession>
<dbReference type="InterPro" id="IPR008570">
    <property type="entry name" value="ESCRT-II_cplx_Vps25-sub"/>
</dbReference>
<dbReference type="InterPro" id="IPR036388">
    <property type="entry name" value="WH-like_DNA-bd_sf"/>
</dbReference>
<dbReference type="EMBL" id="ML014117">
    <property type="protein sequence ID" value="RKP03870.1"/>
    <property type="molecule type" value="Genomic_DNA"/>
</dbReference>
<dbReference type="GO" id="GO:0005198">
    <property type="term" value="F:structural molecule activity"/>
    <property type="evidence" value="ECO:0007669"/>
    <property type="project" value="TreeGrafter"/>
</dbReference>
<sequence length="205" mass="22726">MANPAESAFRFPEIHSFPPFFTLQPNEATQKKQTEMWIQLILDYARAHRLFQLNLQRPHEPAALFTNTKLQRAITQEHLATILDAMAAQERGQWLQSKAGGATAATAGTTVKDKGPFLVHWRTPAEWGDLLHRWADETGQLGAVCTVFEVLHGSLSEGQAFHELPEIVALLAFENLVKRGRAQLFSGSAPSAGLMERGIKFLASP</sequence>
<dbReference type="GO" id="GO:0043328">
    <property type="term" value="P:protein transport to vacuole involved in ubiquitin-dependent protein catabolic process via the multivesicular body sorting pathway"/>
    <property type="evidence" value="ECO:0007669"/>
    <property type="project" value="TreeGrafter"/>
</dbReference>
<keyword evidence="5" id="KW-1185">Reference proteome</keyword>
<protein>
    <recommendedName>
        <fullName evidence="6">ESCRT-II complex, vps25 subunit</fullName>
    </recommendedName>
</protein>
<evidence type="ECO:0000256" key="2">
    <source>
        <dbReference type="ARBA" id="ARBA00022448"/>
    </source>
</evidence>
<name>A0A4P9XFE8_9FUNG</name>
<dbReference type="Pfam" id="PF05871">
    <property type="entry name" value="ESCRT-II"/>
    <property type="match status" value="1"/>
</dbReference>
<dbReference type="Gene3D" id="1.10.10.10">
    <property type="entry name" value="Winged helix-like DNA-binding domain superfamily/Winged helix DNA-binding domain"/>
    <property type="match status" value="1"/>
</dbReference>
<dbReference type="PANTHER" id="PTHR13149">
    <property type="entry name" value="VACUOLAR PROTEIN SORTING-ASSOCIATED PROTEIN VPS25"/>
    <property type="match status" value="1"/>
</dbReference>
<dbReference type="InterPro" id="IPR036390">
    <property type="entry name" value="WH_DNA-bd_sf"/>
</dbReference>
<keyword evidence="3" id="KW-0653">Protein transport</keyword>